<evidence type="ECO:0000313" key="2">
    <source>
        <dbReference type="EMBL" id="MCB6184127.1"/>
    </source>
</evidence>
<dbReference type="EMBL" id="JAJBZT010000005">
    <property type="protein sequence ID" value="MCB6184127.1"/>
    <property type="molecule type" value="Genomic_DNA"/>
</dbReference>
<proteinExistence type="predicted"/>
<gene>
    <name evidence="2" type="ORF">LIN78_11275</name>
</gene>
<keyword evidence="3" id="KW-1185">Reference proteome</keyword>
<feature type="chain" id="PRO_5047449267" evidence="1">
    <location>
        <begin position="24"/>
        <end position="184"/>
    </location>
</feature>
<dbReference type="Pfam" id="PF14334">
    <property type="entry name" value="DUF4390"/>
    <property type="match status" value="1"/>
</dbReference>
<accession>A0ABS8D7K6</accession>
<organism evidence="2 3">
    <name type="scientific">Leeia speluncae</name>
    <dbReference type="NCBI Taxonomy" id="2884804"/>
    <lineage>
        <taxon>Bacteria</taxon>
        <taxon>Pseudomonadati</taxon>
        <taxon>Pseudomonadota</taxon>
        <taxon>Betaproteobacteria</taxon>
        <taxon>Neisseriales</taxon>
        <taxon>Leeiaceae</taxon>
        <taxon>Leeia</taxon>
    </lineage>
</organism>
<protein>
    <submittedName>
        <fullName evidence="2">DUF4390 domain-containing protein</fullName>
    </submittedName>
</protein>
<dbReference type="InterPro" id="IPR025500">
    <property type="entry name" value="DUF4390"/>
</dbReference>
<evidence type="ECO:0000313" key="3">
    <source>
        <dbReference type="Proteomes" id="UP001165395"/>
    </source>
</evidence>
<dbReference type="Proteomes" id="UP001165395">
    <property type="component" value="Unassembled WGS sequence"/>
</dbReference>
<reference evidence="2" key="1">
    <citation type="submission" date="2021-10" db="EMBL/GenBank/DDBJ databases">
        <title>The complete genome sequence of Leeia sp. TBRC 13508.</title>
        <authorList>
            <person name="Charoenyingcharoen P."/>
            <person name="Yukphan P."/>
        </authorList>
    </citation>
    <scope>NUCLEOTIDE SEQUENCE</scope>
    <source>
        <strain evidence="2">TBRC 13508</strain>
    </source>
</reference>
<feature type="signal peptide" evidence="1">
    <location>
        <begin position="1"/>
        <end position="23"/>
    </location>
</feature>
<comment type="caution">
    <text evidence="2">The sequence shown here is derived from an EMBL/GenBank/DDBJ whole genome shotgun (WGS) entry which is preliminary data.</text>
</comment>
<keyword evidence="1" id="KW-0732">Signal</keyword>
<sequence>MIKRYLRLLLISLAVSLSSAAYADISFRSSRVTVTDDGYQLNAHFNCALTPSLEDALRQGVSLGFVIDLEINKSRRYWFDANLANLQKRYRLSYYALTRQYKLYYGGLVQNFSRLDTALGAMCNPPAWNILEKSIVEPGLSARIRMQLDTDQLPKPFQINTITSKEWSLDSDWKTISLTSDSNP</sequence>
<dbReference type="RefSeq" id="WP_227180930.1">
    <property type="nucleotide sequence ID" value="NZ_JAJBZT010000005.1"/>
</dbReference>
<evidence type="ECO:0000256" key="1">
    <source>
        <dbReference type="SAM" id="SignalP"/>
    </source>
</evidence>
<name>A0ABS8D7K6_9NEIS</name>